<dbReference type="PRINTS" id="PR00719">
    <property type="entry name" value="LMWPTPASE"/>
</dbReference>
<reference evidence="6 7" key="1">
    <citation type="submission" date="2016-10" db="EMBL/GenBank/DDBJ databases">
        <authorList>
            <person name="de Groot N.N."/>
        </authorList>
    </citation>
    <scope>NUCLEOTIDE SEQUENCE [LARGE SCALE GENOMIC DNA]</scope>
    <source>
        <strain evidence="6 7">CGMCC 1.9156</strain>
    </source>
</reference>
<keyword evidence="7" id="KW-1185">Reference proteome</keyword>
<feature type="active site" description="Nucleophile" evidence="4">
    <location>
        <position position="18"/>
    </location>
</feature>
<dbReference type="PANTHER" id="PTHR47439:SF1">
    <property type="entry name" value="ACID PHOSPHATASE"/>
    <property type="match status" value="1"/>
</dbReference>
<dbReference type="Proteomes" id="UP000198964">
    <property type="component" value="Unassembled WGS sequence"/>
</dbReference>
<dbReference type="EMBL" id="FONW01000019">
    <property type="protein sequence ID" value="SFF88449.1"/>
    <property type="molecule type" value="Genomic_DNA"/>
</dbReference>
<organism evidence="6 7">
    <name type="scientific">Sunxiuqinia elliptica</name>
    <dbReference type="NCBI Taxonomy" id="655355"/>
    <lineage>
        <taxon>Bacteria</taxon>
        <taxon>Pseudomonadati</taxon>
        <taxon>Bacteroidota</taxon>
        <taxon>Bacteroidia</taxon>
        <taxon>Marinilabiliales</taxon>
        <taxon>Prolixibacteraceae</taxon>
        <taxon>Sunxiuqinia</taxon>
    </lineage>
</organism>
<accession>A0A1I2MCC6</accession>
<dbReference type="GO" id="GO:0004725">
    <property type="term" value="F:protein tyrosine phosphatase activity"/>
    <property type="evidence" value="ECO:0007669"/>
    <property type="project" value="InterPro"/>
</dbReference>
<feature type="domain" description="Phosphotyrosine protein phosphatase I" evidence="5">
    <location>
        <begin position="12"/>
        <end position="162"/>
    </location>
</feature>
<dbReference type="CDD" id="cd16343">
    <property type="entry name" value="LMWPTP"/>
    <property type="match status" value="1"/>
</dbReference>
<proteinExistence type="inferred from homology"/>
<gene>
    <name evidence="6" type="ORF">SAMN05216283_11938</name>
</gene>
<dbReference type="InterPro" id="IPR023485">
    <property type="entry name" value="Ptyr_pPase"/>
</dbReference>
<dbReference type="FunFam" id="3.40.50.2300:FF:000113">
    <property type="entry name" value="Low molecular weight protein-tyrosine-phosphatase"/>
    <property type="match status" value="1"/>
</dbReference>
<dbReference type="InterPro" id="IPR036196">
    <property type="entry name" value="Ptyr_pPase_sf"/>
</dbReference>
<dbReference type="AlphaFoldDB" id="A0A1I2MCC6"/>
<evidence type="ECO:0000313" key="6">
    <source>
        <dbReference type="EMBL" id="SFF88449.1"/>
    </source>
</evidence>
<feature type="active site" description="Proton donor" evidence="4">
    <location>
        <position position="136"/>
    </location>
</feature>
<dbReference type="Pfam" id="PF01451">
    <property type="entry name" value="LMWPc"/>
    <property type="match status" value="1"/>
</dbReference>
<evidence type="ECO:0000256" key="2">
    <source>
        <dbReference type="ARBA" id="ARBA00022801"/>
    </source>
</evidence>
<dbReference type="STRING" id="655355.SAMN05216283_11938"/>
<evidence type="ECO:0000256" key="4">
    <source>
        <dbReference type="PIRSR" id="PIRSR617867-1"/>
    </source>
</evidence>
<feature type="active site" evidence="4">
    <location>
        <position position="24"/>
    </location>
</feature>
<evidence type="ECO:0000256" key="1">
    <source>
        <dbReference type="ARBA" id="ARBA00011063"/>
    </source>
</evidence>
<evidence type="ECO:0000313" key="7">
    <source>
        <dbReference type="Proteomes" id="UP000198964"/>
    </source>
</evidence>
<name>A0A1I2MCC6_9BACT</name>
<keyword evidence="2" id="KW-0378">Hydrolase</keyword>
<dbReference type="SUPFAM" id="SSF52788">
    <property type="entry name" value="Phosphotyrosine protein phosphatases I"/>
    <property type="match status" value="1"/>
</dbReference>
<dbReference type="SMART" id="SM00226">
    <property type="entry name" value="LMWPc"/>
    <property type="match status" value="1"/>
</dbReference>
<comment type="similarity">
    <text evidence="1">Belongs to the low molecular weight phosphotyrosine protein phosphatase family.</text>
</comment>
<evidence type="ECO:0000259" key="5">
    <source>
        <dbReference type="SMART" id="SM00226"/>
    </source>
</evidence>
<dbReference type="PANTHER" id="PTHR47439">
    <property type="entry name" value="LOW MOLECULAR WEIGHT PHOSPHOTYROSINE PROTEIN PHOSPHATASE-RELATED"/>
    <property type="match status" value="1"/>
</dbReference>
<dbReference type="Gene3D" id="3.40.50.2300">
    <property type="match status" value="1"/>
</dbReference>
<evidence type="ECO:0000256" key="3">
    <source>
        <dbReference type="ARBA" id="ARBA00022912"/>
    </source>
</evidence>
<dbReference type="InterPro" id="IPR052995">
    <property type="entry name" value="LMW-PTP"/>
</dbReference>
<protein>
    <submittedName>
        <fullName evidence="6">Protein-tyrosine phosphatase</fullName>
    </submittedName>
</protein>
<dbReference type="InterPro" id="IPR017867">
    <property type="entry name" value="Tyr_phospatase_low_mol_wt"/>
</dbReference>
<sequence>MQELFKIVSMKKRVLFVCLGNICRSPSAEAVFNSMLEDQGLQSEVECDSAGTTGYHAGEQADRRMQSHAIERGYRLTSISRPVDPDRDFDEFDYIIGMDDNNVWDLKKMARNLNDIRKIHKMTDFASTKGYESVPDPYYGGADGFELVLDILEDACEGLLADLKA</sequence>
<keyword evidence="3" id="KW-0904">Protein phosphatase</keyword>